<protein>
    <submittedName>
        <fullName evidence="10">Collagen alpha-1(IV) chain</fullName>
    </submittedName>
</protein>
<evidence type="ECO:0000256" key="7">
    <source>
        <dbReference type="ARBA" id="ARBA00023157"/>
    </source>
</evidence>
<dbReference type="GO" id="GO:0005201">
    <property type="term" value="F:extracellular matrix structural constituent"/>
    <property type="evidence" value="ECO:0007669"/>
    <property type="project" value="InterPro"/>
</dbReference>
<evidence type="ECO:0000256" key="8">
    <source>
        <dbReference type="SAM" id="MobiDB-lite"/>
    </source>
</evidence>
<keyword evidence="6 10" id="KW-0176">Collagen</keyword>
<dbReference type="PROSITE" id="PS51257">
    <property type="entry name" value="PROKAR_LIPOPROTEIN"/>
    <property type="match status" value="1"/>
</dbReference>
<feature type="region of interest" description="Disordered" evidence="8">
    <location>
        <begin position="38"/>
        <end position="86"/>
    </location>
</feature>
<proteinExistence type="predicted"/>
<evidence type="ECO:0000259" key="9">
    <source>
        <dbReference type="SMART" id="SM00111"/>
    </source>
</evidence>
<evidence type="ECO:0000256" key="5">
    <source>
        <dbReference type="ARBA" id="ARBA00022869"/>
    </source>
</evidence>
<evidence type="ECO:0000256" key="2">
    <source>
        <dbReference type="ARBA" id="ARBA00022525"/>
    </source>
</evidence>
<dbReference type="EMBL" id="HBUF01269533">
    <property type="protein sequence ID" value="CAG6684859.1"/>
    <property type="molecule type" value="Transcribed_RNA"/>
</dbReference>
<accession>A0A8D8X769</accession>
<evidence type="ECO:0000256" key="3">
    <source>
        <dbReference type="ARBA" id="ARBA00022530"/>
    </source>
</evidence>
<keyword evidence="3" id="KW-0272">Extracellular matrix</keyword>
<dbReference type="PANTHER" id="PTHR24637">
    <property type="entry name" value="COLLAGEN"/>
    <property type="match status" value="1"/>
</dbReference>
<feature type="compositionally biased region" description="Basic and acidic residues" evidence="8">
    <location>
        <begin position="38"/>
        <end position="53"/>
    </location>
</feature>
<feature type="domain" description="Collagen IV NC1" evidence="9">
    <location>
        <begin position="179"/>
        <end position="280"/>
    </location>
</feature>
<evidence type="ECO:0000256" key="4">
    <source>
        <dbReference type="ARBA" id="ARBA00022737"/>
    </source>
</evidence>
<name>A0A8D8X769_9HEMI</name>
<dbReference type="GO" id="GO:0005604">
    <property type="term" value="C:basement membrane"/>
    <property type="evidence" value="ECO:0007669"/>
    <property type="project" value="UniProtKB-SubCell"/>
</dbReference>
<dbReference type="InterPro" id="IPR036954">
    <property type="entry name" value="Collagen_IV_NC_sf"/>
</dbReference>
<dbReference type="EMBL" id="HBUF01269532">
    <property type="protein sequence ID" value="CAG6684858.1"/>
    <property type="molecule type" value="Transcribed_RNA"/>
</dbReference>
<dbReference type="InterPro" id="IPR016187">
    <property type="entry name" value="CTDL_fold"/>
</dbReference>
<comment type="subcellular location">
    <subcellularLocation>
        <location evidence="1">Secreted</location>
        <location evidence="1">Extracellular space</location>
        <location evidence="1">Extracellular matrix</location>
        <location evidence="1">Basement membrane</location>
    </subcellularLocation>
</comment>
<dbReference type="Pfam" id="PF01391">
    <property type="entry name" value="Collagen"/>
    <property type="match status" value="1"/>
</dbReference>
<dbReference type="Gene3D" id="2.170.240.10">
    <property type="entry name" value="Collagen IV, non-collagenous"/>
    <property type="match status" value="1"/>
</dbReference>
<evidence type="ECO:0000313" key="10">
    <source>
        <dbReference type="EMBL" id="CAG6684858.1"/>
    </source>
</evidence>
<dbReference type="SUPFAM" id="SSF56436">
    <property type="entry name" value="C-type lectin-like"/>
    <property type="match status" value="1"/>
</dbReference>
<dbReference type="AlphaFoldDB" id="A0A8D8X769"/>
<dbReference type="InterPro" id="IPR008160">
    <property type="entry name" value="Collagen"/>
</dbReference>
<evidence type="ECO:0000256" key="6">
    <source>
        <dbReference type="ARBA" id="ARBA00023119"/>
    </source>
</evidence>
<organism evidence="10">
    <name type="scientific">Cacopsylla melanoneura</name>
    <dbReference type="NCBI Taxonomy" id="428564"/>
    <lineage>
        <taxon>Eukaryota</taxon>
        <taxon>Metazoa</taxon>
        <taxon>Ecdysozoa</taxon>
        <taxon>Arthropoda</taxon>
        <taxon>Hexapoda</taxon>
        <taxon>Insecta</taxon>
        <taxon>Pterygota</taxon>
        <taxon>Neoptera</taxon>
        <taxon>Paraneoptera</taxon>
        <taxon>Hemiptera</taxon>
        <taxon>Sternorrhyncha</taxon>
        <taxon>Psylloidea</taxon>
        <taxon>Psyllidae</taxon>
        <taxon>Psyllinae</taxon>
        <taxon>Cacopsylla</taxon>
    </lineage>
</organism>
<dbReference type="SMART" id="SM00111">
    <property type="entry name" value="C4"/>
    <property type="match status" value="1"/>
</dbReference>
<sequence length="280" mass="30867">MMGFCFKSIFCLLPFLSIVFACVYFFVNGVPNVLSGLKGDKGDTGVKGEKGDPGQDGAPGAKGERGARGPPGNMGQPGQKGDRGDPGIVQPYVIMHSLTSEGPECGGTRAELHRGFSVFVKTDYRGDVLYQPDLGNAMSCVDDDEKEELLKPRSRECEHIYWVGTKHYPSRCVKCKLDTSIDVKHGSLSGTLPDCDEGYKPLWDGYSFLRYTFDFISESTSDTLDPKSTGTCLKQPHAPIHCQLNERTSWASEFINGKPRCRRQLNLKPAHTRCRVCINT</sequence>
<keyword evidence="5" id="KW-0084">Basement membrane</keyword>
<keyword evidence="4" id="KW-0677">Repeat</keyword>
<dbReference type="GO" id="GO:0005581">
    <property type="term" value="C:collagen trimer"/>
    <property type="evidence" value="ECO:0007669"/>
    <property type="project" value="UniProtKB-KW"/>
</dbReference>
<dbReference type="InterPro" id="IPR001442">
    <property type="entry name" value="Collagen_IV_NC"/>
</dbReference>
<reference evidence="10" key="1">
    <citation type="submission" date="2021-05" db="EMBL/GenBank/DDBJ databases">
        <authorList>
            <person name="Alioto T."/>
            <person name="Alioto T."/>
            <person name="Gomez Garrido J."/>
        </authorList>
    </citation>
    <scope>NUCLEOTIDE SEQUENCE</scope>
</reference>
<evidence type="ECO:0000256" key="1">
    <source>
        <dbReference type="ARBA" id="ARBA00004302"/>
    </source>
</evidence>
<keyword evidence="7" id="KW-1015">Disulfide bond</keyword>
<keyword evidence="2" id="KW-0964">Secreted</keyword>